<evidence type="ECO:0008006" key="4">
    <source>
        <dbReference type="Google" id="ProtNLM"/>
    </source>
</evidence>
<keyword evidence="3" id="KW-1185">Reference proteome</keyword>
<sequence length="70" mass="7345">MFLAEGAAAGGAASFHTFDLFIVAFTILIAVGLVRLLAAPVKNKFAVGFAGVSLLVFLIVDVLMVQSWMS</sequence>
<keyword evidence="1" id="KW-0472">Membrane</keyword>
<proteinExistence type="predicted"/>
<reference evidence="2" key="1">
    <citation type="submission" date="2020-09" db="EMBL/GenBank/DDBJ databases">
        <title>A novel bacterium of genus Paenibacillus, isolated from South China Sea.</title>
        <authorList>
            <person name="Huang H."/>
            <person name="Mo K."/>
            <person name="Hu Y."/>
        </authorList>
    </citation>
    <scope>NUCLEOTIDE SEQUENCE</scope>
    <source>
        <strain evidence="2">IB182363</strain>
    </source>
</reference>
<feature type="transmembrane region" description="Helical" evidence="1">
    <location>
        <begin position="20"/>
        <end position="38"/>
    </location>
</feature>
<feature type="transmembrane region" description="Helical" evidence="1">
    <location>
        <begin position="45"/>
        <end position="69"/>
    </location>
</feature>
<comment type="caution">
    <text evidence="2">The sequence shown here is derived from an EMBL/GenBank/DDBJ whole genome shotgun (WGS) entry which is preliminary data.</text>
</comment>
<name>A0A927H0H2_9BACL</name>
<organism evidence="2 3">
    <name type="scientific">Paenibacillus oceani</name>
    <dbReference type="NCBI Taxonomy" id="2772510"/>
    <lineage>
        <taxon>Bacteria</taxon>
        <taxon>Bacillati</taxon>
        <taxon>Bacillota</taxon>
        <taxon>Bacilli</taxon>
        <taxon>Bacillales</taxon>
        <taxon>Paenibacillaceae</taxon>
        <taxon>Paenibacillus</taxon>
    </lineage>
</organism>
<evidence type="ECO:0000313" key="3">
    <source>
        <dbReference type="Proteomes" id="UP000639396"/>
    </source>
</evidence>
<evidence type="ECO:0000256" key="1">
    <source>
        <dbReference type="SAM" id="Phobius"/>
    </source>
</evidence>
<keyword evidence="1" id="KW-1133">Transmembrane helix</keyword>
<protein>
    <recommendedName>
        <fullName evidence="4">DUF2759 domain-containing protein</fullName>
    </recommendedName>
</protein>
<evidence type="ECO:0000313" key="2">
    <source>
        <dbReference type="EMBL" id="MBD2863675.1"/>
    </source>
</evidence>
<keyword evidence="1" id="KW-0812">Transmembrane</keyword>
<gene>
    <name evidence="2" type="ORF">IDH45_16910</name>
</gene>
<dbReference type="Proteomes" id="UP000639396">
    <property type="component" value="Unassembled WGS sequence"/>
</dbReference>
<dbReference type="RefSeq" id="WP_190929300.1">
    <property type="nucleotide sequence ID" value="NZ_JACXJA010000021.1"/>
</dbReference>
<dbReference type="EMBL" id="JACXJA010000021">
    <property type="protein sequence ID" value="MBD2863675.1"/>
    <property type="molecule type" value="Genomic_DNA"/>
</dbReference>
<accession>A0A927H0H2</accession>
<dbReference type="AlphaFoldDB" id="A0A927H0H2"/>